<proteinExistence type="inferred from homology"/>
<dbReference type="PANTHER" id="PTHR22911:SF137">
    <property type="entry name" value="SOLUTE CARRIER FAMILY 35 MEMBER G2-RELATED"/>
    <property type="match status" value="1"/>
</dbReference>
<organism evidence="10 11">
    <name type="scientific">Noviluteimonas caseinilytica</name>
    <dbReference type="NCBI Taxonomy" id="2675101"/>
    <lineage>
        <taxon>Bacteria</taxon>
        <taxon>Pseudomonadati</taxon>
        <taxon>Pseudomonadota</taxon>
        <taxon>Gammaproteobacteria</taxon>
        <taxon>Lysobacterales</taxon>
        <taxon>Lysobacteraceae</taxon>
        <taxon>Noviluteimonas</taxon>
    </lineage>
</organism>
<evidence type="ECO:0000256" key="2">
    <source>
        <dbReference type="ARBA" id="ARBA00007362"/>
    </source>
</evidence>
<feature type="transmembrane region" description="Helical" evidence="8">
    <location>
        <begin position="75"/>
        <end position="96"/>
    </location>
</feature>
<dbReference type="InterPro" id="IPR037185">
    <property type="entry name" value="EmrE-like"/>
</dbReference>
<feature type="transmembrane region" description="Helical" evidence="8">
    <location>
        <begin position="154"/>
        <end position="170"/>
    </location>
</feature>
<gene>
    <name evidence="10" type="ORF">LYSCAS_22140</name>
</gene>
<evidence type="ECO:0000313" key="10">
    <source>
        <dbReference type="EMBL" id="BCT93190.1"/>
    </source>
</evidence>
<dbReference type="SUPFAM" id="SSF103481">
    <property type="entry name" value="Multidrug resistance efflux transporter EmrE"/>
    <property type="match status" value="1"/>
</dbReference>
<dbReference type="Proteomes" id="UP000681317">
    <property type="component" value="Chromosome"/>
</dbReference>
<evidence type="ECO:0000256" key="4">
    <source>
        <dbReference type="ARBA" id="ARBA00022475"/>
    </source>
</evidence>
<feature type="transmembrane region" description="Helical" evidence="8">
    <location>
        <begin position="42"/>
        <end position="63"/>
    </location>
</feature>
<name>A0ABM7Q711_9GAMM</name>
<keyword evidence="11" id="KW-1185">Reference proteome</keyword>
<feature type="transmembrane region" description="Helical" evidence="8">
    <location>
        <begin position="248"/>
        <end position="269"/>
    </location>
</feature>
<protein>
    <submittedName>
        <fullName evidence="10">Membrane protein</fullName>
    </submittedName>
</protein>
<sequence>MSQGNDATSAGSIANVAIAFGVWGVMPLYWHLLAVVPAEEILIHRMFWSFAVLAAIVLFRGNFTPVLSALKSRAIGGPLVLSSLLISTNWGLYIWAVNHGRVLDAALGYFINPLMNVALGVVVLGERMRPAPWVAVVIASAGVVVQAAKVGHVPWIALALALSFGCYGLVRKIVAVDSLVGFSVETAYMVVPAGIALAWYSWSGHGIFLNAASPDHRLSLDALLILTGAATAYPLIEFSKGLRVVPMATVGLMQFIAPILQFACGVLVLDAPFALSDAAGTCSYGQHSFCSLPTC</sequence>
<feature type="transmembrane region" description="Helical" evidence="8">
    <location>
        <begin position="12"/>
        <end position="30"/>
    </location>
</feature>
<keyword evidence="3" id="KW-0813">Transport</keyword>
<dbReference type="EMBL" id="AP024545">
    <property type="protein sequence ID" value="BCT93190.1"/>
    <property type="molecule type" value="Genomic_DNA"/>
</dbReference>
<keyword evidence="6 8" id="KW-1133">Transmembrane helix</keyword>
<dbReference type="PANTHER" id="PTHR22911">
    <property type="entry name" value="ACYL-MALONYL CONDENSING ENZYME-RELATED"/>
    <property type="match status" value="1"/>
</dbReference>
<feature type="transmembrane region" description="Helical" evidence="8">
    <location>
        <begin position="182"/>
        <end position="202"/>
    </location>
</feature>
<evidence type="ECO:0000313" key="11">
    <source>
        <dbReference type="Proteomes" id="UP000681317"/>
    </source>
</evidence>
<accession>A0ABM7Q711</accession>
<reference evidence="10 11" key="1">
    <citation type="submission" date="2021-03" db="EMBL/GenBank/DDBJ databases">
        <title>Complete Genome Sequences of Two Lysobacter Strains Isolated from Sea Water (Lysobacter caseinilyticus) and Soil (Lysobacter helvus) in South Korea.</title>
        <authorList>
            <person name="Watanabe Y."/>
            <person name="Arakawa K."/>
        </authorList>
    </citation>
    <scope>NUCLEOTIDE SEQUENCE [LARGE SCALE GENOMIC DNA]</scope>
    <source>
        <strain evidence="10 11">KVB24</strain>
    </source>
</reference>
<evidence type="ECO:0000256" key="3">
    <source>
        <dbReference type="ARBA" id="ARBA00022448"/>
    </source>
</evidence>
<dbReference type="InterPro" id="IPR004626">
    <property type="entry name" value="RarD"/>
</dbReference>
<dbReference type="InterPro" id="IPR000620">
    <property type="entry name" value="EamA_dom"/>
</dbReference>
<evidence type="ECO:0000256" key="1">
    <source>
        <dbReference type="ARBA" id="ARBA00004651"/>
    </source>
</evidence>
<dbReference type="NCBIfam" id="TIGR00688">
    <property type="entry name" value="rarD"/>
    <property type="match status" value="1"/>
</dbReference>
<feature type="domain" description="EamA" evidence="9">
    <location>
        <begin position="18"/>
        <end position="145"/>
    </location>
</feature>
<dbReference type="Pfam" id="PF00892">
    <property type="entry name" value="EamA"/>
    <property type="match status" value="1"/>
</dbReference>
<evidence type="ECO:0000259" key="9">
    <source>
        <dbReference type="Pfam" id="PF00892"/>
    </source>
</evidence>
<keyword evidence="7 8" id="KW-0472">Membrane</keyword>
<keyword evidence="4" id="KW-1003">Cell membrane</keyword>
<evidence type="ECO:0000256" key="8">
    <source>
        <dbReference type="SAM" id="Phobius"/>
    </source>
</evidence>
<feature type="transmembrane region" description="Helical" evidence="8">
    <location>
        <begin position="218"/>
        <end position="236"/>
    </location>
</feature>
<evidence type="ECO:0000256" key="5">
    <source>
        <dbReference type="ARBA" id="ARBA00022692"/>
    </source>
</evidence>
<comment type="subcellular location">
    <subcellularLocation>
        <location evidence="1">Cell membrane</location>
        <topology evidence="1">Multi-pass membrane protein</topology>
    </subcellularLocation>
</comment>
<feature type="transmembrane region" description="Helical" evidence="8">
    <location>
        <begin position="102"/>
        <end position="124"/>
    </location>
</feature>
<evidence type="ECO:0000256" key="7">
    <source>
        <dbReference type="ARBA" id="ARBA00023136"/>
    </source>
</evidence>
<evidence type="ECO:0000256" key="6">
    <source>
        <dbReference type="ARBA" id="ARBA00022989"/>
    </source>
</evidence>
<comment type="similarity">
    <text evidence="2">Belongs to the EamA transporter family.</text>
</comment>
<keyword evidence="5 8" id="KW-0812">Transmembrane</keyword>
<feature type="transmembrane region" description="Helical" evidence="8">
    <location>
        <begin position="131"/>
        <end position="148"/>
    </location>
</feature>